<comment type="catalytic activity">
    <reaction evidence="1">
        <text>alpha-D-glucose 6-phosphate = beta-D-glucose 6-phosphate</text>
        <dbReference type="Rhea" id="RHEA:16249"/>
        <dbReference type="ChEBI" id="CHEBI:58225"/>
        <dbReference type="ChEBI" id="CHEBI:58247"/>
        <dbReference type="EC" id="5.1.3.15"/>
    </reaction>
</comment>
<dbReference type="PIRSF" id="PIRSF016020">
    <property type="entry name" value="PHexose_mutarotase"/>
    <property type="match status" value="1"/>
</dbReference>
<dbReference type="InterPro" id="IPR025532">
    <property type="entry name" value="G6P_1-epimerase"/>
</dbReference>
<dbReference type="eggNOG" id="COG0676">
    <property type="taxonomic scope" value="Bacteria"/>
</dbReference>
<name>N9VKG5_9GAMM</name>
<dbReference type="InterPro" id="IPR011013">
    <property type="entry name" value="Gal_mutarotase_sf_dom"/>
</dbReference>
<evidence type="ECO:0000256" key="4">
    <source>
        <dbReference type="PIRNR" id="PIRNR016020"/>
    </source>
</evidence>
<protein>
    <recommendedName>
        <fullName evidence="4">Putative glucose-6-phosphate 1-epimerase</fullName>
        <ecNumber evidence="4">5.1.3.15</ecNumber>
    </recommendedName>
</protein>
<dbReference type="SUPFAM" id="SSF74650">
    <property type="entry name" value="Galactose mutarotase-like"/>
    <property type="match status" value="1"/>
</dbReference>
<dbReference type="InterPro" id="IPR014718">
    <property type="entry name" value="GH-type_carb-bd"/>
</dbReference>
<dbReference type="PATRIC" id="fig|1268237.3.peg.1889"/>
<evidence type="ECO:0000313" key="7">
    <source>
        <dbReference type="Proteomes" id="UP000023775"/>
    </source>
</evidence>
<dbReference type="Pfam" id="PF01263">
    <property type="entry name" value="Aldose_epim"/>
    <property type="match status" value="1"/>
</dbReference>
<evidence type="ECO:0000256" key="5">
    <source>
        <dbReference type="PIRSR" id="PIRSR016020-1"/>
    </source>
</evidence>
<dbReference type="PANTHER" id="PTHR11122:SF13">
    <property type="entry name" value="GLUCOSE-6-PHOSPHATE 1-EPIMERASE"/>
    <property type="match status" value="1"/>
</dbReference>
<dbReference type="PANTHER" id="PTHR11122">
    <property type="entry name" value="APOSPORY-ASSOCIATED PROTEIN C-RELATED"/>
    <property type="match status" value="1"/>
</dbReference>
<dbReference type="EC" id="5.1.3.15" evidence="4"/>
<evidence type="ECO:0000256" key="2">
    <source>
        <dbReference type="ARBA" id="ARBA00005866"/>
    </source>
</evidence>
<reference evidence="6 7" key="1">
    <citation type="journal article" date="2013" name="Genome Announc.">
        <title>Draft Genome Sequence of the Aeromonas diversa Type Strain.</title>
        <authorList>
            <person name="Farfan M."/>
            <person name="Spataro N."/>
            <person name="Sanglas A."/>
            <person name="Albarral V."/>
            <person name="Loren J.G."/>
            <person name="Bosch E."/>
            <person name="Fuste M.C."/>
        </authorList>
    </citation>
    <scope>NUCLEOTIDE SEQUENCE [LARGE SCALE GENOMIC DNA]</scope>
    <source>
        <strain evidence="6 7">2478-85</strain>
    </source>
</reference>
<dbReference type="OrthoDB" id="9790727at2"/>
<comment type="similarity">
    <text evidence="2 4">Belongs to the glucose-6-phosphate 1-epimerase family.</text>
</comment>
<dbReference type="RefSeq" id="WP_005352434.1">
    <property type="nucleotide sequence ID" value="NZ_APVG01000021.1"/>
</dbReference>
<accession>N9VKG5</accession>
<keyword evidence="7" id="KW-1185">Reference proteome</keyword>
<dbReference type="InterPro" id="IPR008183">
    <property type="entry name" value="Aldose_1/G6P_1-epimerase"/>
</dbReference>
<dbReference type="GO" id="GO:0030246">
    <property type="term" value="F:carbohydrate binding"/>
    <property type="evidence" value="ECO:0007669"/>
    <property type="project" value="UniProtKB-UniRule"/>
</dbReference>
<feature type="active site" evidence="5">
    <location>
        <position position="165"/>
    </location>
</feature>
<dbReference type="AlphaFoldDB" id="N9VKG5"/>
<dbReference type="GO" id="GO:0005975">
    <property type="term" value="P:carbohydrate metabolic process"/>
    <property type="evidence" value="ECO:0007669"/>
    <property type="project" value="InterPro"/>
</dbReference>
<proteinExistence type="inferred from homology"/>
<evidence type="ECO:0000256" key="3">
    <source>
        <dbReference type="ARBA" id="ARBA00023235"/>
    </source>
</evidence>
<evidence type="ECO:0000256" key="1">
    <source>
        <dbReference type="ARBA" id="ARBA00001096"/>
    </source>
</evidence>
<dbReference type="EMBL" id="APVG01000021">
    <property type="protein sequence ID" value="ENY72123.1"/>
    <property type="molecule type" value="Genomic_DNA"/>
</dbReference>
<feature type="active site" evidence="5">
    <location>
        <position position="264"/>
    </location>
</feature>
<comment type="caution">
    <text evidence="6">The sequence shown here is derived from an EMBL/GenBank/DDBJ whole genome shotgun (WGS) entry which is preliminary data.</text>
</comment>
<dbReference type="GO" id="GO:0047938">
    <property type="term" value="F:glucose-6-phosphate 1-epimerase activity"/>
    <property type="evidence" value="ECO:0007669"/>
    <property type="project" value="UniProtKB-UniRule"/>
</dbReference>
<gene>
    <name evidence="6" type="ORF">G114_09594</name>
</gene>
<dbReference type="Proteomes" id="UP000023775">
    <property type="component" value="Unassembled WGS sequence"/>
</dbReference>
<dbReference type="Gene3D" id="2.70.98.10">
    <property type="match status" value="1"/>
</dbReference>
<dbReference type="CDD" id="cd09020">
    <property type="entry name" value="D-hex-6-P-epi_like"/>
    <property type="match status" value="1"/>
</dbReference>
<evidence type="ECO:0000313" key="6">
    <source>
        <dbReference type="EMBL" id="ENY72123.1"/>
    </source>
</evidence>
<keyword evidence="3 4" id="KW-0413">Isomerase</keyword>
<organism evidence="6 7">
    <name type="scientific">Aeromonas diversa CDC 2478-85</name>
    <dbReference type="NCBI Taxonomy" id="1268237"/>
    <lineage>
        <taxon>Bacteria</taxon>
        <taxon>Pseudomonadati</taxon>
        <taxon>Pseudomonadota</taxon>
        <taxon>Gammaproteobacteria</taxon>
        <taxon>Aeromonadales</taxon>
        <taxon>Aeromonadaceae</taxon>
        <taxon>Aeromonas</taxon>
    </lineage>
</organism>
<sequence length="288" mass="31212">MLTDRPLTRYVTQAKNEAGLPLLKISNELAHCEISLFGGHVLTYGRHGETPLIWLSDKALLDGSKPIRGGIPLCWPWFGPAPARVGSGKPSHGFARSILWTLDGVSDHEDGTLVHLSLRDSHATRAQWDHAFELELDILVGRELSLVLTTRNTGETPLVYNAALHTYLQVGAPEQVSVIGLGEPYLDKLTGEAARQQGPLPLTAAMDRIYQAPEAVVKVRDGDRCIEVVSGNHDSVVVWNPWQEGAAGMADMSDDGYRTMLCVEAAITADAGVIVAPDEEHSLSTVIL</sequence>